<name>A0A507AMB2_9PEZI</name>
<dbReference type="EMBL" id="SKBQ01000079">
    <property type="protein sequence ID" value="TPX08387.1"/>
    <property type="molecule type" value="Genomic_DNA"/>
</dbReference>
<dbReference type="GeneID" id="41977564"/>
<accession>A0A507AMB2</accession>
<sequence>MACSPEDFPQLWQKPAFELLFDCLQQLRVDPPVWNFKISRAEIQREQDTTVQLRRQVSAYLSNIIKSNLDWIEDEDLREELWTEASKRLSERCGRAAMGEITRCWPFERSDHAAFELAIREPPLTGDSLGLKTWGSSYLLALMLGQFAETSMRHLLAADREGGPATALELGSGTGLLGLAAAAIWKSKVVLSDLPIIMSNLVFNVEQNRQIIESLGGQVDSGALTWGGEEDEIDQEIFHKKHEYQIVLAADPLYDDEHPELLAGAIHDQLCLPSAARALVMVPRRDETTVNLLSKFRQIMEQQPMPLVCVEEGLVPGQDDWEEDEDTPQVECWWGVFQRTDV</sequence>
<evidence type="ECO:0000313" key="2">
    <source>
        <dbReference type="Proteomes" id="UP000319257"/>
    </source>
</evidence>
<dbReference type="PANTHER" id="PTHR14614:SF156">
    <property type="entry name" value="PROTEIN-LYSINE N-METHYLTRANSFERASE EFM2"/>
    <property type="match status" value="1"/>
</dbReference>
<dbReference type="InterPro" id="IPR029063">
    <property type="entry name" value="SAM-dependent_MTases_sf"/>
</dbReference>
<protein>
    <submittedName>
        <fullName evidence="1">Uncharacterized protein</fullName>
    </submittedName>
</protein>
<dbReference type="GO" id="GO:0008757">
    <property type="term" value="F:S-adenosylmethionine-dependent methyltransferase activity"/>
    <property type="evidence" value="ECO:0007669"/>
    <property type="project" value="UniProtKB-ARBA"/>
</dbReference>
<comment type="caution">
    <text evidence="1">The sequence shown here is derived from an EMBL/GenBank/DDBJ whole genome shotgun (WGS) entry which is preliminary data.</text>
</comment>
<organism evidence="1 2">
    <name type="scientific">Thyridium curvatum</name>
    <dbReference type="NCBI Taxonomy" id="1093900"/>
    <lineage>
        <taxon>Eukaryota</taxon>
        <taxon>Fungi</taxon>
        <taxon>Dikarya</taxon>
        <taxon>Ascomycota</taxon>
        <taxon>Pezizomycotina</taxon>
        <taxon>Sordariomycetes</taxon>
        <taxon>Sordariomycetidae</taxon>
        <taxon>Thyridiales</taxon>
        <taxon>Thyridiaceae</taxon>
        <taxon>Thyridium</taxon>
    </lineage>
</organism>
<dbReference type="AlphaFoldDB" id="A0A507AMB2"/>
<keyword evidence="2" id="KW-1185">Reference proteome</keyword>
<reference evidence="1 2" key="1">
    <citation type="submission" date="2019-06" db="EMBL/GenBank/DDBJ databases">
        <title>Draft genome sequence of the filamentous fungus Phialemoniopsis curvata isolated from diesel fuel.</title>
        <authorList>
            <person name="Varaljay V.A."/>
            <person name="Lyon W.J."/>
            <person name="Crouch A.L."/>
            <person name="Drake C.E."/>
            <person name="Hollomon J.M."/>
            <person name="Nadeau L.J."/>
            <person name="Nunn H.S."/>
            <person name="Stevenson B.S."/>
            <person name="Bojanowski C.L."/>
            <person name="Crookes-Goodson W.J."/>
        </authorList>
    </citation>
    <scope>NUCLEOTIDE SEQUENCE [LARGE SCALE GENOMIC DNA]</scope>
    <source>
        <strain evidence="1 2">D216</strain>
    </source>
</reference>
<dbReference type="PANTHER" id="PTHR14614">
    <property type="entry name" value="HEPATOCELLULAR CARCINOMA-ASSOCIATED ANTIGEN"/>
    <property type="match status" value="1"/>
</dbReference>
<evidence type="ECO:0000313" key="1">
    <source>
        <dbReference type="EMBL" id="TPX08387.1"/>
    </source>
</evidence>
<dbReference type="FunCoup" id="A0A507AMB2">
    <property type="interactions" value="112"/>
</dbReference>
<dbReference type="STRING" id="1093900.A0A507AMB2"/>
<dbReference type="Gene3D" id="3.40.50.150">
    <property type="entry name" value="Vaccinia Virus protein VP39"/>
    <property type="match status" value="1"/>
</dbReference>
<gene>
    <name evidence="1" type="ORF">E0L32_010117</name>
</gene>
<dbReference type="InterPro" id="IPR019410">
    <property type="entry name" value="Methyltransf_16"/>
</dbReference>
<dbReference type="SUPFAM" id="SSF53335">
    <property type="entry name" value="S-adenosyl-L-methionine-dependent methyltransferases"/>
    <property type="match status" value="1"/>
</dbReference>
<dbReference type="Pfam" id="PF10294">
    <property type="entry name" value="Methyltransf_16"/>
    <property type="match status" value="1"/>
</dbReference>
<dbReference type="GO" id="GO:0005829">
    <property type="term" value="C:cytosol"/>
    <property type="evidence" value="ECO:0007669"/>
    <property type="project" value="TreeGrafter"/>
</dbReference>
<dbReference type="OrthoDB" id="433955at2759"/>
<dbReference type="Proteomes" id="UP000319257">
    <property type="component" value="Unassembled WGS sequence"/>
</dbReference>
<dbReference type="InParanoid" id="A0A507AMB2"/>
<dbReference type="RefSeq" id="XP_030990098.1">
    <property type="nucleotide sequence ID" value="XM_031132700.1"/>
</dbReference>
<proteinExistence type="predicted"/>